<feature type="compositionally biased region" description="Basic and acidic residues" evidence="1">
    <location>
        <begin position="8"/>
        <end position="23"/>
    </location>
</feature>
<dbReference type="EMBL" id="JARVKF010000396">
    <property type="protein sequence ID" value="KAK9417840.1"/>
    <property type="molecule type" value="Genomic_DNA"/>
</dbReference>
<proteinExistence type="predicted"/>
<evidence type="ECO:0000256" key="1">
    <source>
        <dbReference type="SAM" id="MobiDB-lite"/>
    </source>
</evidence>
<sequence length="197" mass="22211">MFNRKSKAPNEKSSKDPNLHNESKGPMAWNVPIFFGIMFALSIAEMCFTIDSFQYLQKKNKWWSGTERARMAFLIFSAARTILLSAVYIGFHCAVKHMHNMLHTIFLVISTILWIVSGVLIHQMWGYVECENEGIANDFGQFKSQVSGGLSECHEIKIIEIIAWCIAGVSVIATIPVVMTAMQRRKQQHQAKNGASA</sequence>
<feature type="transmembrane region" description="Helical" evidence="2">
    <location>
        <begin position="71"/>
        <end position="91"/>
    </location>
</feature>
<keyword evidence="2" id="KW-1133">Transmembrane helix</keyword>
<feature type="transmembrane region" description="Helical" evidence="2">
    <location>
        <begin position="103"/>
        <end position="125"/>
    </location>
</feature>
<feature type="transmembrane region" description="Helical" evidence="2">
    <location>
        <begin position="29"/>
        <end position="51"/>
    </location>
</feature>
<comment type="caution">
    <text evidence="3">The sequence shown here is derived from an EMBL/GenBank/DDBJ whole genome shotgun (WGS) entry which is preliminary data.</text>
</comment>
<accession>A0ABR2UU30</accession>
<gene>
    <name evidence="3" type="ORF">SUNI508_01597</name>
</gene>
<keyword evidence="2" id="KW-0472">Membrane</keyword>
<keyword evidence="2" id="KW-0812">Transmembrane</keyword>
<feature type="transmembrane region" description="Helical" evidence="2">
    <location>
        <begin position="161"/>
        <end position="182"/>
    </location>
</feature>
<reference evidence="3 4" key="1">
    <citation type="journal article" date="2024" name="J. Plant Pathol.">
        <title>Sequence and assembly of the genome of Seiridium unicorne, isolate CBS 538.82, causal agent of cypress canker disease.</title>
        <authorList>
            <person name="Scali E."/>
            <person name="Rocca G.D."/>
            <person name="Danti R."/>
            <person name="Garbelotto M."/>
            <person name="Barberini S."/>
            <person name="Baroncelli R."/>
            <person name="Emiliani G."/>
        </authorList>
    </citation>
    <scope>NUCLEOTIDE SEQUENCE [LARGE SCALE GENOMIC DNA]</scope>
    <source>
        <strain evidence="3 4">BM-138-508</strain>
    </source>
</reference>
<feature type="region of interest" description="Disordered" evidence="1">
    <location>
        <begin position="1"/>
        <end position="23"/>
    </location>
</feature>
<name>A0ABR2UU30_9PEZI</name>
<evidence type="ECO:0000313" key="3">
    <source>
        <dbReference type="EMBL" id="KAK9417840.1"/>
    </source>
</evidence>
<evidence type="ECO:0000313" key="4">
    <source>
        <dbReference type="Proteomes" id="UP001408356"/>
    </source>
</evidence>
<protein>
    <submittedName>
        <fullName evidence="3">Uncharacterized protein</fullName>
    </submittedName>
</protein>
<evidence type="ECO:0000256" key="2">
    <source>
        <dbReference type="SAM" id="Phobius"/>
    </source>
</evidence>
<dbReference type="Proteomes" id="UP001408356">
    <property type="component" value="Unassembled WGS sequence"/>
</dbReference>
<organism evidence="3 4">
    <name type="scientific">Seiridium unicorne</name>
    <dbReference type="NCBI Taxonomy" id="138068"/>
    <lineage>
        <taxon>Eukaryota</taxon>
        <taxon>Fungi</taxon>
        <taxon>Dikarya</taxon>
        <taxon>Ascomycota</taxon>
        <taxon>Pezizomycotina</taxon>
        <taxon>Sordariomycetes</taxon>
        <taxon>Xylariomycetidae</taxon>
        <taxon>Amphisphaeriales</taxon>
        <taxon>Sporocadaceae</taxon>
        <taxon>Seiridium</taxon>
    </lineage>
</organism>
<keyword evidence="4" id="KW-1185">Reference proteome</keyword>